<sequence length="157" mass="16603">MRREFFVNSYTVFESRLPPSMHNLFDFVPKRRIMLDTRVHFQAPQLIRSVPLLLPTPPIPPARPPPLFPALAIKLPLPQLPIHIIMGLAHPLPKLGATLGAHLVLGHVGLEIRGAGPAGVELGEEAHEGGDVGAVGGGGGAGVRGRERVQEGPGGAA</sequence>
<organism evidence="2 3">
    <name type="scientific">Botrytis galanthina</name>
    <dbReference type="NCBI Taxonomy" id="278940"/>
    <lineage>
        <taxon>Eukaryota</taxon>
        <taxon>Fungi</taxon>
        <taxon>Dikarya</taxon>
        <taxon>Ascomycota</taxon>
        <taxon>Pezizomycotina</taxon>
        <taxon>Leotiomycetes</taxon>
        <taxon>Helotiales</taxon>
        <taxon>Sclerotiniaceae</taxon>
        <taxon>Botrytis</taxon>
    </lineage>
</organism>
<dbReference type="OrthoDB" id="5429592at2759"/>
<dbReference type="AlphaFoldDB" id="A0A4S8QSG4"/>
<evidence type="ECO:0000256" key="1">
    <source>
        <dbReference type="SAM" id="MobiDB-lite"/>
    </source>
</evidence>
<protein>
    <submittedName>
        <fullName evidence="2">Uncharacterized protein</fullName>
    </submittedName>
</protein>
<name>A0A4S8QSG4_9HELO</name>
<evidence type="ECO:0000313" key="3">
    <source>
        <dbReference type="Proteomes" id="UP000308671"/>
    </source>
</evidence>
<dbReference type="EMBL" id="PQXL01000290">
    <property type="protein sequence ID" value="THV47770.1"/>
    <property type="molecule type" value="Genomic_DNA"/>
</dbReference>
<keyword evidence="3" id="KW-1185">Reference proteome</keyword>
<feature type="region of interest" description="Disordered" evidence="1">
    <location>
        <begin position="128"/>
        <end position="157"/>
    </location>
</feature>
<dbReference type="Proteomes" id="UP000308671">
    <property type="component" value="Unassembled WGS sequence"/>
</dbReference>
<feature type="compositionally biased region" description="Gly residues" evidence="1">
    <location>
        <begin position="131"/>
        <end position="143"/>
    </location>
</feature>
<comment type="caution">
    <text evidence="2">The sequence shown here is derived from an EMBL/GenBank/DDBJ whole genome shotgun (WGS) entry which is preliminary data.</text>
</comment>
<gene>
    <name evidence="2" type="ORF">BGAL_0290g00160</name>
</gene>
<reference evidence="2 3" key="1">
    <citation type="submission" date="2017-12" db="EMBL/GenBank/DDBJ databases">
        <title>Comparative genomics of Botrytis spp.</title>
        <authorList>
            <person name="Valero-Jimenez C.A."/>
            <person name="Tapia P."/>
            <person name="Veloso J."/>
            <person name="Silva-Moreno E."/>
            <person name="Staats M."/>
            <person name="Valdes J.H."/>
            <person name="Van Kan J.A.L."/>
        </authorList>
    </citation>
    <scope>NUCLEOTIDE SEQUENCE [LARGE SCALE GENOMIC DNA]</scope>
    <source>
        <strain evidence="2 3">MUCL435</strain>
    </source>
</reference>
<evidence type="ECO:0000313" key="2">
    <source>
        <dbReference type="EMBL" id="THV47770.1"/>
    </source>
</evidence>
<proteinExistence type="predicted"/>
<accession>A0A4S8QSG4</accession>